<reference evidence="2 3" key="1">
    <citation type="submission" date="2016-05" db="EMBL/GenBank/DDBJ databases">
        <title>A degradative enzymes factory behind the ericoid mycorrhizal symbiosis.</title>
        <authorList>
            <consortium name="DOE Joint Genome Institute"/>
            <person name="Martino E."/>
            <person name="Morin E."/>
            <person name="Grelet G."/>
            <person name="Kuo A."/>
            <person name="Kohler A."/>
            <person name="Daghino S."/>
            <person name="Barry K."/>
            <person name="Choi C."/>
            <person name="Cichocki N."/>
            <person name="Clum A."/>
            <person name="Copeland A."/>
            <person name="Hainaut M."/>
            <person name="Haridas S."/>
            <person name="Labutti K."/>
            <person name="Lindquist E."/>
            <person name="Lipzen A."/>
            <person name="Khouja H.-R."/>
            <person name="Murat C."/>
            <person name="Ohm R."/>
            <person name="Olson A."/>
            <person name="Spatafora J."/>
            <person name="Veneault-Fourrey C."/>
            <person name="Henrissat B."/>
            <person name="Grigoriev I."/>
            <person name="Martin F."/>
            <person name="Perotto S."/>
        </authorList>
    </citation>
    <scope>NUCLEOTIDE SEQUENCE [LARGE SCALE GENOMIC DNA]</scope>
    <source>
        <strain evidence="2 3">UAMH 7357</strain>
    </source>
</reference>
<proteinExistence type="predicted"/>
<evidence type="ECO:0000256" key="1">
    <source>
        <dbReference type="SAM" id="MobiDB-lite"/>
    </source>
</evidence>
<feature type="compositionally biased region" description="Basic and acidic residues" evidence="1">
    <location>
        <begin position="1"/>
        <end position="30"/>
    </location>
</feature>
<dbReference type="EMBL" id="KZ613483">
    <property type="protein sequence ID" value="PMD20844.1"/>
    <property type="molecule type" value="Genomic_DNA"/>
</dbReference>
<dbReference type="Proteomes" id="UP000235672">
    <property type="component" value="Unassembled WGS sequence"/>
</dbReference>
<evidence type="ECO:0000313" key="2">
    <source>
        <dbReference type="EMBL" id="PMD20844.1"/>
    </source>
</evidence>
<sequence length="164" mass="18608">MSIVHDSIESREAARVSKTNNKDNIKRVEKQTVSVDETLKQRNADSESDRRMPSYRSRGSEFSEFRLSWGCQGPHHQELSNSIDFKPEPVKARGLQKDEMHMPARAIIRARPPQLRIILDDTASGYPKTVATLAFDAERYSGANVSKDRIEKKHLPSQCLGTRS</sequence>
<evidence type="ECO:0000313" key="3">
    <source>
        <dbReference type="Proteomes" id="UP000235672"/>
    </source>
</evidence>
<keyword evidence="3" id="KW-1185">Reference proteome</keyword>
<feature type="compositionally biased region" description="Basic and acidic residues" evidence="1">
    <location>
        <begin position="37"/>
        <end position="57"/>
    </location>
</feature>
<gene>
    <name evidence="2" type="ORF">NA56DRAFT_704075</name>
</gene>
<name>A0A2J6Q3R0_9HELO</name>
<feature type="region of interest" description="Disordered" evidence="1">
    <location>
        <begin position="1"/>
        <end position="57"/>
    </location>
</feature>
<protein>
    <submittedName>
        <fullName evidence="2">Uncharacterized protein</fullName>
    </submittedName>
</protein>
<accession>A0A2J6Q3R0</accession>
<organism evidence="2 3">
    <name type="scientific">Hyaloscypha hepaticicola</name>
    <dbReference type="NCBI Taxonomy" id="2082293"/>
    <lineage>
        <taxon>Eukaryota</taxon>
        <taxon>Fungi</taxon>
        <taxon>Dikarya</taxon>
        <taxon>Ascomycota</taxon>
        <taxon>Pezizomycotina</taxon>
        <taxon>Leotiomycetes</taxon>
        <taxon>Helotiales</taxon>
        <taxon>Hyaloscyphaceae</taxon>
        <taxon>Hyaloscypha</taxon>
    </lineage>
</organism>
<dbReference type="AlphaFoldDB" id="A0A2J6Q3R0"/>